<dbReference type="InterPro" id="IPR017850">
    <property type="entry name" value="Alkaline_phosphatase_core_sf"/>
</dbReference>
<evidence type="ECO:0000259" key="1">
    <source>
        <dbReference type="Pfam" id="PF00884"/>
    </source>
</evidence>
<dbReference type="PANTHER" id="PTHR43751">
    <property type="entry name" value="SULFATASE"/>
    <property type="match status" value="1"/>
</dbReference>
<dbReference type="Pfam" id="PF00884">
    <property type="entry name" value="Sulfatase"/>
    <property type="match status" value="1"/>
</dbReference>
<dbReference type="KEGG" id="hakz:J0X25_10835"/>
<protein>
    <submittedName>
        <fullName evidence="2">Sulfatase</fullName>
    </submittedName>
</protein>
<feature type="domain" description="Sulfatase N-terminal" evidence="1">
    <location>
        <begin position="9"/>
        <end position="301"/>
    </location>
</feature>
<dbReference type="PANTHER" id="PTHR43751:SF3">
    <property type="entry name" value="SULFATASE N-TERMINAL DOMAIN-CONTAINING PROTEIN"/>
    <property type="match status" value="1"/>
</dbReference>
<dbReference type="Proteomes" id="UP000663203">
    <property type="component" value="Chromosome"/>
</dbReference>
<proteinExistence type="predicted"/>
<dbReference type="EMBL" id="CP071462">
    <property type="protein sequence ID" value="QSW97914.1"/>
    <property type="molecule type" value="Genomic_DNA"/>
</dbReference>
<evidence type="ECO:0000313" key="2">
    <source>
        <dbReference type="EMBL" id="QSW97914.1"/>
    </source>
</evidence>
<dbReference type="Gene3D" id="3.40.720.10">
    <property type="entry name" value="Alkaline Phosphatase, subunit A"/>
    <property type="match status" value="1"/>
</dbReference>
<gene>
    <name evidence="2" type="ORF">J0X25_10835</name>
</gene>
<accession>A0A8A2VBU2</accession>
<keyword evidence="3" id="KW-1185">Reference proteome</keyword>
<dbReference type="AlphaFoldDB" id="A0A8A2VBU2"/>
<dbReference type="CDD" id="cd16148">
    <property type="entry name" value="sulfatase_like"/>
    <property type="match status" value="1"/>
</dbReference>
<dbReference type="InterPro" id="IPR000917">
    <property type="entry name" value="Sulfatase_N"/>
</dbReference>
<sequence length="415" mass="46631">MSDEDRLEDIVLVTVDSLRADHCGFMGYDRDVTPTLDSLAEDGLTFTNAIAPAPETNSSVSAMLTGQYMNPDLESDGGGYTDRIRQHMRARRTLPHRFDELGYETAAFTANPWTSRYFGFDGDFNHFEDFMDESLADGLVAQGGDQRGFVGDAAAQLLNWVQGQDMFMDWESFADDVLAWTESADSPYFLWLFLVDVHMPYLPPGDYRSRSRFLSYPANMSLFAGQYDLPFESVFHDVLVDSYDDTIRYTDEFVRRFLADVDGDPLLAVTGDHGEAFGENGIYGHGPAVSEEMLHVPFVVANGPEGTVDHPFSLRGLPELLPRLATGDDFEDLLEPTAWARNYDPAVAIRGRDWRFEWRPDEERVLVREDGEWEAASVPELESLGRDLLENRVEAERERGRVLDAADALASEAAL</sequence>
<evidence type="ECO:0000313" key="3">
    <source>
        <dbReference type="Proteomes" id="UP000663203"/>
    </source>
</evidence>
<organism evidence="2 3">
    <name type="scientific">Haloterrigena alkaliphila</name>
    <dbReference type="NCBI Taxonomy" id="2816475"/>
    <lineage>
        <taxon>Archaea</taxon>
        <taxon>Methanobacteriati</taxon>
        <taxon>Methanobacteriota</taxon>
        <taxon>Stenosarchaea group</taxon>
        <taxon>Halobacteria</taxon>
        <taxon>Halobacteriales</taxon>
        <taxon>Natrialbaceae</taxon>
        <taxon>Haloterrigena</taxon>
    </lineage>
</organism>
<reference evidence="2 3" key="1">
    <citation type="submission" date="2021-03" db="EMBL/GenBank/DDBJ databases">
        <title>Haloterrigena longa sp. nov. and Haloterrigena limicola sp. nov., extremely halophilic archaea isolated from a salt lake.</title>
        <authorList>
            <person name="Henglin C."/>
        </authorList>
    </citation>
    <scope>NUCLEOTIDE SEQUENCE [LARGE SCALE GENOMIC DNA]</scope>
    <source>
        <strain evidence="2 3">KZCA68</strain>
    </source>
</reference>
<dbReference type="SUPFAM" id="SSF53649">
    <property type="entry name" value="Alkaline phosphatase-like"/>
    <property type="match status" value="1"/>
</dbReference>
<dbReference type="RefSeq" id="WP_207287533.1">
    <property type="nucleotide sequence ID" value="NZ_CP071462.1"/>
</dbReference>
<name>A0A8A2VBU2_9EURY</name>
<dbReference type="GeneID" id="63187806"/>
<dbReference type="InterPro" id="IPR052701">
    <property type="entry name" value="GAG_Ulvan_Degrading_Sulfatases"/>
</dbReference>